<dbReference type="PROSITE" id="PS00723">
    <property type="entry name" value="POLYPRENYL_SYNTHASE_1"/>
    <property type="match status" value="1"/>
</dbReference>
<keyword evidence="14" id="KW-1185">Reference proteome</keyword>
<evidence type="ECO:0000256" key="12">
    <source>
        <dbReference type="RuleBase" id="RU004466"/>
    </source>
</evidence>
<proteinExistence type="inferred from homology"/>
<reference evidence="13 14" key="1">
    <citation type="submission" date="2016-11" db="EMBL/GenBank/DDBJ databases">
        <authorList>
            <person name="Jaros S."/>
            <person name="Januszkiewicz K."/>
            <person name="Wedrychowicz H."/>
        </authorList>
    </citation>
    <scope>NUCLEOTIDE SEQUENCE [LARGE SCALE GENOMIC DNA]</scope>
    <source>
        <strain evidence="13 14">DSM 17737</strain>
    </source>
</reference>
<dbReference type="Gene3D" id="1.10.600.10">
    <property type="entry name" value="Farnesyl Diphosphate Synthase"/>
    <property type="match status" value="1"/>
</dbReference>
<dbReference type="InterPro" id="IPR033749">
    <property type="entry name" value="Polyprenyl_synt_CS"/>
</dbReference>
<comment type="catalytic activity">
    <reaction evidence="6">
        <text>5 isopentenyl diphosphate + (2E,6E)-farnesyl diphosphate = all-trans-octaprenyl diphosphate + 5 diphosphate</text>
        <dbReference type="Rhea" id="RHEA:27798"/>
        <dbReference type="ChEBI" id="CHEBI:33019"/>
        <dbReference type="ChEBI" id="CHEBI:57711"/>
        <dbReference type="ChEBI" id="CHEBI:128769"/>
        <dbReference type="ChEBI" id="CHEBI:175763"/>
        <dbReference type="EC" id="2.5.1.90"/>
    </reaction>
</comment>
<dbReference type="PANTHER" id="PTHR12001">
    <property type="entry name" value="GERANYLGERANYL PYROPHOSPHATE SYNTHASE"/>
    <property type="match status" value="1"/>
</dbReference>
<name>A0A1N6GNH8_9GAMM</name>
<evidence type="ECO:0000256" key="4">
    <source>
        <dbReference type="ARBA" id="ARBA00022723"/>
    </source>
</evidence>
<comment type="cofactor">
    <cofactor evidence="1">
        <name>Mg(2+)</name>
        <dbReference type="ChEBI" id="CHEBI:18420"/>
    </cofactor>
</comment>
<evidence type="ECO:0000256" key="3">
    <source>
        <dbReference type="ARBA" id="ARBA00022679"/>
    </source>
</evidence>
<comment type="similarity">
    <text evidence="2 12">Belongs to the FPP/GGPP synthase family.</text>
</comment>
<sequence>MNLESIRTLIKDDIKATDALILNRLASDVVLINQIGHYIINSGGKRFRPLLVLLGARACGYEGTHHHVMAAAIEFIHTSTLLHDDVVDESHTRRGRRTANDVWGNAASVLVGDYLYSRSFQLMVEPGSMRLMEMMAEATNVIAMGEVMQLLNIHNADVDEATYMEVINRKTAKLFEAGLRVGPILVDRPDWEEVLALYGCHLGAAFQLVDDALDYMGDPQTLGKNVGDDLAEGKPTLPLIHVLHQGNEADRALIRKAIESEDGAQYLNEVIEVIKRSGALDYTLQRAREEADKAKKLLFVLPESPYRDALASLAELAVQRDH</sequence>
<dbReference type="SFLD" id="SFLDS00005">
    <property type="entry name" value="Isoprenoid_Synthase_Type_I"/>
    <property type="match status" value="1"/>
</dbReference>
<dbReference type="FunFam" id="1.10.600.10:FF:000002">
    <property type="entry name" value="Octaprenyl diphosphate synthase"/>
    <property type="match status" value="1"/>
</dbReference>
<organism evidence="13 14">
    <name type="scientific">Sulfurivirga caldicuralii</name>
    <dbReference type="NCBI Taxonomy" id="364032"/>
    <lineage>
        <taxon>Bacteria</taxon>
        <taxon>Pseudomonadati</taxon>
        <taxon>Pseudomonadota</taxon>
        <taxon>Gammaproteobacteria</taxon>
        <taxon>Thiotrichales</taxon>
        <taxon>Piscirickettsiaceae</taxon>
        <taxon>Sulfurivirga</taxon>
    </lineage>
</organism>
<dbReference type="EMBL" id="FSRE01000003">
    <property type="protein sequence ID" value="SIO09021.1"/>
    <property type="molecule type" value="Genomic_DNA"/>
</dbReference>
<dbReference type="NCBIfam" id="NF008140">
    <property type="entry name" value="PRK10888.1"/>
    <property type="match status" value="1"/>
</dbReference>
<protein>
    <recommendedName>
        <fullName evidence="9">Octaprenyl diphosphate synthase</fullName>
        <ecNumber evidence="8">2.5.1.90</ecNumber>
    </recommendedName>
    <alternativeName>
        <fullName evidence="11">All-trans-octaprenyl-diphosphate synthase</fullName>
    </alternativeName>
    <alternativeName>
        <fullName evidence="10">Octaprenyl pyrophosphate synthase</fullName>
    </alternativeName>
</protein>
<keyword evidence="3 12" id="KW-0808">Transferase</keyword>
<accession>A0A1N6GNH8</accession>
<gene>
    <name evidence="13" type="ORF">SAMN05443662_1422</name>
</gene>
<dbReference type="InterPro" id="IPR008949">
    <property type="entry name" value="Isoprenoid_synthase_dom_sf"/>
</dbReference>
<evidence type="ECO:0000256" key="10">
    <source>
        <dbReference type="ARBA" id="ARBA00079637"/>
    </source>
</evidence>
<evidence type="ECO:0000256" key="5">
    <source>
        <dbReference type="ARBA" id="ARBA00022842"/>
    </source>
</evidence>
<dbReference type="RefSeq" id="WP_074201677.1">
    <property type="nucleotide sequence ID" value="NZ_FSRE01000003.1"/>
</dbReference>
<dbReference type="GO" id="GO:0046872">
    <property type="term" value="F:metal ion binding"/>
    <property type="evidence" value="ECO:0007669"/>
    <property type="project" value="UniProtKB-KW"/>
</dbReference>
<comment type="function">
    <text evidence="7">Supplies octaprenyl diphosphate, the precursor for the side chain of the isoprenoid quinones ubiquinone and menaquinone.</text>
</comment>
<dbReference type="PANTHER" id="PTHR12001:SF69">
    <property type="entry name" value="ALL TRANS-POLYPRENYL-DIPHOSPHATE SYNTHASE PDSS1"/>
    <property type="match status" value="1"/>
</dbReference>
<dbReference type="OrthoDB" id="9805316at2"/>
<dbReference type="SUPFAM" id="SSF48576">
    <property type="entry name" value="Terpenoid synthases"/>
    <property type="match status" value="1"/>
</dbReference>
<dbReference type="EC" id="2.5.1.90" evidence="8"/>
<dbReference type="GO" id="GO:0106350">
    <property type="term" value="F:all-trans-octaprenyl-diphosphate synthase activity"/>
    <property type="evidence" value="ECO:0007669"/>
    <property type="project" value="UniProtKB-EC"/>
</dbReference>
<dbReference type="STRING" id="364032.SAMN05443662_1422"/>
<evidence type="ECO:0000256" key="1">
    <source>
        <dbReference type="ARBA" id="ARBA00001946"/>
    </source>
</evidence>
<evidence type="ECO:0000313" key="14">
    <source>
        <dbReference type="Proteomes" id="UP000198461"/>
    </source>
</evidence>
<evidence type="ECO:0000256" key="2">
    <source>
        <dbReference type="ARBA" id="ARBA00006706"/>
    </source>
</evidence>
<evidence type="ECO:0000256" key="11">
    <source>
        <dbReference type="ARBA" id="ARBA00083124"/>
    </source>
</evidence>
<evidence type="ECO:0000256" key="7">
    <source>
        <dbReference type="ARBA" id="ARBA00055029"/>
    </source>
</evidence>
<evidence type="ECO:0000313" key="13">
    <source>
        <dbReference type="EMBL" id="SIO09021.1"/>
    </source>
</evidence>
<dbReference type="AlphaFoldDB" id="A0A1N6GNH8"/>
<dbReference type="Pfam" id="PF00348">
    <property type="entry name" value="polyprenyl_synt"/>
    <property type="match status" value="1"/>
</dbReference>
<keyword evidence="4" id="KW-0479">Metal-binding</keyword>
<dbReference type="Proteomes" id="UP000198461">
    <property type="component" value="Unassembled WGS sequence"/>
</dbReference>
<evidence type="ECO:0000256" key="8">
    <source>
        <dbReference type="ARBA" id="ARBA00066511"/>
    </source>
</evidence>
<dbReference type="GO" id="GO:0008299">
    <property type="term" value="P:isoprenoid biosynthetic process"/>
    <property type="evidence" value="ECO:0007669"/>
    <property type="project" value="InterPro"/>
</dbReference>
<keyword evidence="5" id="KW-0460">Magnesium</keyword>
<dbReference type="InterPro" id="IPR000092">
    <property type="entry name" value="Polyprenyl_synt"/>
</dbReference>
<evidence type="ECO:0000256" key="6">
    <source>
        <dbReference type="ARBA" id="ARBA00051506"/>
    </source>
</evidence>
<evidence type="ECO:0000256" key="9">
    <source>
        <dbReference type="ARBA" id="ARBA00072473"/>
    </source>
</evidence>
<dbReference type="CDD" id="cd00685">
    <property type="entry name" value="Trans_IPPS_HT"/>
    <property type="match status" value="1"/>
</dbReference>